<dbReference type="Gene3D" id="2.60.40.10">
    <property type="entry name" value="Immunoglobulins"/>
    <property type="match status" value="1"/>
</dbReference>
<dbReference type="InterPro" id="IPR013783">
    <property type="entry name" value="Ig-like_fold"/>
</dbReference>
<dbReference type="AlphaFoldDB" id="A0A8K0JGS5"/>
<dbReference type="Pfam" id="PF21027">
    <property type="entry name" value="Sde0182_C"/>
    <property type="match status" value="1"/>
</dbReference>
<evidence type="ECO:0008006" key="5">
    <source>
        <dbReference type="Google" id="ProtNLM"/>
    </source>
</evidence>
<feature type="domain" description="Cellulose-binding Sde182 nucleoside hydrolase-like" evidence="1">
    <location>
        <begin position="9"/>
        <end position="272"/>
    </location>
</feature>
<keyword evidence="4" id="KW-1185">Reference proteome</keyword>
<comment type="caution">
    <text evidence="3">The sequence shown here is derived from an EMBL/GenBank/DDBJ whole genome shotgun (WGS) entry which is preliminary data.</text>
</comment>
<gene>
    <name evidence="3" type="ORF">FFLO_06703</name>
</gene>
<accession>A0A8K0JGS5</accession>
<feature type="domain" description="Cellulose-binding Sde182 C-terminal" evidence="2">
    <location>
        <begin position="358"/>
        <end position="456"/>
    </location>
</feature>
<sequence length="459" mass="51367">MPSAISKPRYIALTDIDNEPDDAESFVRLLLYSNDIDIEGVIAVTSTWLPNEVHPETLNDIVTGYRAVHGNLLKHSKDYPTAEYIDSVIVGGNPTYGMAEIGEGHDSPGSDLIIKAADKEDERMLHLGLWGGANTLAQALWKVRSTRSQEELDKFIEKIQVYAISDQDDAGPWIRRNFPMLRYIVTVAGQNAYGFATWTGISGDIGNVFDGPDKTLVSKEWIAENIQIGPLGAKYPTYKFIMEGDTPAYLGIIPNGLNVPERIDWGGWGGRYKKLLDPGSRHYHDSNDKVISPVDGKERSTTHTSIWRWRPEVQNDFAARMQWTLDTPKTRPNHPPTVVVNGDDSQEPLLITVKHGETITIDASKSFDVDGDSLSFEWFQYKEADTFFPAVFEVKTLDFHGTERSAQLEVTFPTDTTTSIGFRTVNETSQNFHLILKVTDDGVPALTRYKRVIVTVSKE</sequence>
<proteinExistence type="predicted"/>
<dbReference type="Proteomes" id="UP000812966">
    <property type="component" value="Unassembled WGS sequence"/>
</dbReference>
<evidence type="ECO:0000313" key="3">
    <source>
        <dbReference type="EMBL" id="KAG7527670.1"/>
    </source>
</evidence>
<evidence type="ECO:0000259" key="2">
    <source>
        <dbReference type="Pfam" id="PF21027"/>
    </source>
</evidence>
<dbReference type="SUPFAM" id="SSF53590">
    <property type="entry name" value="Nucleoside hydrolase"/>
    <property type="match status" value="1"/>
</dbReference>
<dbReference type="EMBL" id="JABELV010000247">
    <property type="protein sequence ID" value="KAG7527670.1"/>
    <property type="molecule type" value="Genomic_DNA"/>
</dbReference>
<evidence type="ECO:0000259" key="1">
    <source>
        <dbReference type="Pfam" id="PF07632"/>
    </source>
</evidence>
<protein>
    <recommendedName>
        <fullName evidence="5">DUF1593-domain-containing protein</fullName>
    </recommendedName>
</protein>
<dbReference type="Gene3D" id="3.90.245.10">
    <property type="entry name" value="Ribonucleoside hydrolase-like"/>
    <property type="match status" value="1"/>
</dbReference>
<reference evidence="3" key="1">
    <citation type="submission" date="2020-04" db="EMBL/GenBank/DDBJ databases">
        <title>Analysis of mating type loci in Filobasidium floriforme.</title>
        <authorList>
            <person name="Nowrousian M."/>
        </authorList>
    </citation>
    <scope>NUCLEOTIDE SEQUENCE</scope>
    <source>
        <strain evidence="3">CBS 6242</strain>
    </source>
</reference>
<dbReference type="InterPro" id="IPR048527">
    <property type="entry name" value="Sde182_C"/>
</dbReference>
<dbReference type="Pfam" id="PF07632">
    <property type="entry name" value="Sde182_NH-like"/>
    <property type="match status" value="1"/>
</dbReference>
<dbReference type="InterPro" id="IPR036452">
    <property type="entry name" value="Ribo_hydro-like"/>
</dbReference>
<name>A0A8K0JGS5_9TREE</name>
<organism evidence="3 4">
    <name type="scientific">Filobasidium floriforme</name>
    <dbReference type="NCBI Taxonomy" id="5210"/>
    <lineage>
        <taxon>Eukaryota</taxon>
        <taxon>Fungi</taxon>
        <taxon>Dikarya</taxon>
        <taxon>Basidiomycota</taxon>
        <taxon>Agaricomycotina</taxon>
        <taxon>Tremellomycetes</taxon>
        <taxon>Filobasidiales</taxon>
        <taxon>Filobasidiaceae</taxon>
        <taxon>Filobasidium</taxon>
    </lineage>
</organism>
<dbReference type="InterPro" id="IPR011483">
    <property type="entry name" value="Sde182_NH-like"/>
</dbReference>
<dbReference type="GO" id="GO:0016799">
    <property type="term" value="F:hydrolase activity, hydrolyzing N-glycosyl compounds"/>
    <property type="evidence" value="ECO:0007669"/>
    <property type="project" value="InterPro"/>
</dbReference>
<evidence type="ECO:0000313" key="4">
    <source>
        <dbReference type="Proteomes" id="UP000812966"/>
    </source>
</evidence>